<evidence type="ECO:0000256" key="4">
    <source>
        <dbReference type="ARBA" id="ARBA00038440"/>
    </source>
</evidence>
<comment type="function">
    <text evidence="6">Catalyzes the transfer of a formyl group from 10-formyltetrahydrofolate to 5-phospho-ribosyl-glycinamide (GAR), producing 5-phospho-ribosyl-N-formylglycinamide (FGAR) and tetrahydrofolate.</text>
</comment>
<evidence type="ECO:0000313" key="9">
    <source>
        <dbReference type="Proteomes" id="UP000632858"/>
    </source>
</evidence>
<comment type="similarity">
    <text evidence="4 6">Belongs to the GART family.</text>
</comment>
<dbReference type="InterPro" id="IPR004607">
    <property type="entry name" value="GART"/>
</dbReference>
<protein>
    <recommendedName>
        <fullName evidence="6">Phosphoribosylglycinamide formyltransferase</fullName>
        <ecNumber evidence="6">2.1.2.2</ecNumber>
    </recommendedName>
    <alternativeName>
        <fullName evidence="6">5'-phosphoribosylglycinamide transformylase</fullName>
    </alternativeName>
    <alternativeName>
        <fullName evidence="6">GAR transformylase</fullName>
        <shortName evidence="6">GART</shortName>
    </alternativeName>
</protein>
<feature type="binding site" evidence="6">
    <location>
        <position position="110"/>
    </location>
    <ligand>
        <name>(6R)-10-formyltetrahydrofolate</name>
        <dbReference type="ChEBI" id="CHEBI:195366"/>
    </ligand>
</feature>
<dbReference type="PANTHER" id="PTHR43369">
    <property type="entry name" value="PHOSPHORIBOSYLGLYCINAMIDE FORMYLTRANSFERASE"/>
    <property type="match status" value="1"/>
</dbReference>
<dbReference type="AlphaFoldDB" id="A0A917FKE6"/>
<evidence type="ECO:0000256" key="1">
    <source>
        <dbReference type="ARBA" id="ARBA00005054"/>
    </source>
</evidence>
<feature type="site" description="Raises pKa of active site His" evidence="6">
    <location>
        <position position="148"/>
    </location>
</feature>
<dbReference type="NCBIfam" id="TIGR00639">
    <property type="entry name" value="PurN"/>
    <property type="match status" value="1"/>
</dbReference>
<dbReference type="Pfam" id="PF00551">
    <property type="entry name" value="Formyl_trans_N"/>
    <property type="match status" value="1"/>
</dbReference>
<reference evidence="8" key="1">
    <citation type="journal article" date="2014" name="Int. J. Syst. Evol. Microbiol.">
        <title>Complete genome sequence of Corynebacterium casei LMG S-19264T (=DSM 44701T), isolated from a smear-ripened cheese.</title>
        <authorList>
            <consortium name="US DOE Joint Genome Institute (JGI-PGF)"/>
            <person name="Walter F."/>
            <person name="Albersmeier A."/>
            <person name="Kalinowski J."/>
            <person name="Ruckert C."/>
        </authorList>
    </citation>
    <scope>NUCLEOTIDE SEQUENCE</scope>
    <source>
        <strain evidence="8">CGMCC 1.12726</strain>
    </source>
</reference>
<dbReference type="InterPro" id="IPR036477">
    <property type="entry name" value="Formyl_transf_N_sf"/>
</dbReference>
<dbReference type="PROSITE" id="PS00373">
    <property type="entry name" value="GART"/>
    <property type="match status" value="1"/>
</dbReference>
<feature type="binding site" evidence="6">
    <location>
        <begin position="15"/>
        <end position="17"/>
    </location>
    <ligand>
        <name>N(1)-(5-phospho-beta-D-ribosyl)glycinamide</name>
        <dbReference type="ChEBI" id="CHEBI:143788"/>
    </ligand>
</feature>
<name>A0A917FKE6_9GAMM</name>
<evidence type="ECO:0000313" key="8">
    <source>
        <dbReference type="EMBL" id="GGF86464.1"/>
    </source>
</evidence>
<dbReference type="Proteomes" id="UP000632858">
    <property type="component" value="Unassembled WGS sequence"/>
</dbReference>
<dbReference type="InterPro" id="IPR002376">
    <property type="entry name" value="Formyl_transf_N"/>
</dbReference>
<feature type="binding site" evidence="6">
    <location>
        <position position="68"/>
    </location>
    <ligand>
        <name>(6R)-10-formyltetrahydrofolate</name>
        <dbReference type="ChEBI" id="CHEBI:195366"/>
    </ligand>
</feature>
<comment type="caution">
    <text evidence="8">The sequence shown here is derived from an EMBL/GenBank/DDBJ whole genome shotgun (WGS) entry which is preliminary data.</text>
</comment>
<dbReference type="EC" id="2.1.2.2" evidence="6"/>
<feature type="binding site" evidence="6">
    <location>
        <begin position="93"/>
        <end position="96"/>
    </location>
    <ligand>
        <name>(6R)-10-formyltetrahydrofolate</name>
        <dbReference type="ChEBI" id="CHEBI:195366"/>
    </ligand>
</feature>
<comment type="catalytic activity">
    <reaction evidence="5 6">
        <text>N(1)-(5-phospho-beta-D-ribosyl)glycinamide + (6R)-10-formyltetrahydrofolate = N(2)-formyl-N(1)-(5-phospho-beta-D-ribosyl)glycinamide + (6S)-5,6,7,8-tetrahydrofolate + H(+)</text>
        <dbReference type="Rhea" id="RHEA:15053"/>
        <dbReference type="ChEBI" id="CHEBI:15378"/>
        <dbReference type="ChEBI" id="CHEBI:57453"/>
        <dbReference type="ChEBI" id="CHEBI:143788"/>
        <dbReference type="ChEBI" id="CHEBI:147286"/>
        <dbReference type="ChEBI" id="CHEBI:195366"/>
        <dbReference type="EC" id="2.1.2.2"/>
    </reaction>
</comment>
<comment type="pathway">
    <text evidence="1 6">Purine metabolism; IMP biosynthesis via de novo pathway; N(2)-formyl-N(1)-(5-phospho-D-ribosyl)glycinamide from N(1)-(5-phospho-D-ribosyl)glycinamide (10-formyl THF route): step 1/1.</text>
</comment>
<dbReference type="GO" id="GO:0006189">
    <property type="term" value="P:'de novo' IMP biosynthetic process"/>
    <property type="evidence" value="ECO:0007669"/>
    <property type="project" value="UniProtKB-UniRule"/>
</dbReference>
<feature type="domain" description="Formyl transferase N-terminal" evidence="7">
    <location>
        <begin position="6"/>
        <end position="184"/>
    </location>
</feature>
<keyword evidence="9" id="KW-1185">Reference proteome</keyword>
<dbReference type="Gene3D" id="3.40.50.170">
    <property type="entry name" value="Formyl transferase, N-terminal domain"/>
    <property type="match status" value="1"/>
</dbReference>
<evidence type="ECO:0000256" key="6">
    <source>
        <dbReference type="HAMAP-Rule" id="MF_01930"/>
    </source>
</evidence>
<keyword evidence="2 6" id="KW-0808">Transferase</keyword>
<dbReference type="InterPro" id="IPR001555">
    <property type="entry name" value="GART_AS"/>
</dbReference>
<accession>A0A917FKE6</accession>
<proteinExistence type="inferred from homology"/>
<dbReference type="SUPFAM" id="SSF53328">
    <property type="entry name" value="Formyltransferase"/>
    <property type="match status" value="1"/>
</dbReference>
<dbReference type="CDD" id="cd08645">
    <property type="entry name" value="FMT_core_GART"/>
    <property type="match status" value="1"/>
</dbReference>
<evidence type="ECO:0000256" key="3">
    <source>
        <dbReference type="ARBA" id="ARBA00022755"/>
    </source>
</evidence>
<dbReference type="HAMAP" id="MF_01930">
    <property type="entry name" value="PurN"/>
    <property type="match status" value="1"/>
</dbReference>
<dbReference type="GO" id="GO:0005829">
    <property type="term" value="C:cytosol"/>
    <property type="evidence" value="ECO:0007669"/>
    <property type="project" value="TreeGrafter"/>
</dbReference>
<dbReference type="PANTHER" id="PTHR43369:SF2">
    <property type="entry name" value="PHOSPHORIBOSYLGLYCINAMIDE FORMYLTRANSFERASE"/>
    <property type="match status" value="1"/>
</dbReference>
<keyword evidence="3 6" id="KW-0658">Purine biosynthesis</keyword>
<evidence type="ECO:0000256" key="2">
    <source>
        <dbReference type="ARBA" id="ARBA00022679"/>
    </source>
</evidence>
<reference evidence="8" key="2">
    <citation type="submission" date="2020-09" db="EMBL/GenBank/DDBJ databases">
        <authorList>
            <person name="Sun Q."/>
            <person name="Zhou Y."/>
        </authorList>
    </citation>
    <scope>NUCLEOTIDE SEQUENCE</scope>
    <source>
        <strain evidence="8">CGMCC 1.12726</strain>
    </source>
</reference>
<dbReference type="GO" id="GO:0004644">
    <property type="term" value="F:phosphoribosylglycinamide formyltransferase activity"/>
    <property type="evidence" value="ECO:0007669"/>
    <property type="project" value="UniProtKB-UniRule"/>
</dbReference>
<gene>
    <name evidence="6 8" type="primary">purN</name>
    <name evidence="8" type="ORF">GCM10010960_05520</name>
</gene>
<sequence length="214" mass="22610">MRPPLRVAVLASGRGSNLQALHRAQTEGRLPIALVGVFSDKPGSGAVAYARAHGLPAAALLPSDFPDREAFDVALMQAVAATRPELIVCAGFMRIISKAGIRAAPCPMINIHPSLLPKFPGLHTHARALAAGEHEHGASVHLVDEVLDGGRVLAQARVPVQAGEDPSQLAERVLSREHPLLIATVRAIADGRIRLQGDASARVSWLGDDDLDLE</sequence>
<evidence type="ECO:0000256" key="5">
    <source>
        <dbReference type="ARBA" id="ARBA00047664"/>
    </source>
</evidence>
<feature type="active site" description="Proton donor" evidence="6">
    <location>
        <position position="112"/>
    </location>
</feature>
<evidence type="ECO:0000259" key="7">
    <source>
        <dbReference type="Pfam" id="PF00551"/>
    </source>
</evidence>
<organism evidence="8 9">
    <name type="scientific">Arenimonas maotaiensis</name>
    <dbReference type="NCBI Taxonomy" id="1446479"/>
    <lineage>
        <taxon>Bacteria</taxon>
        <taxon>Pseudomonadati</taxon>
        <taxon>Pseudomonadota</taxon>
        <taxon>Gammaproteobacteria</taxon>
        <taxon>Lysobacterales</taxon>
        <taxon>Lysobacteraceae</taxon>
        <taxon>Arenimonas</taxon>
    </lineage>
</organism>
<dbReference type="EMBL" id="BMFO01000001">
    <property type="protein sequence ID" value="GGF86464.1"/>
    <property type="molecule type" value="Genomic_DNA"/>
</dbReference>